<organism evidence="2 3">
    <name type="scientific">Apostasia shenzhenica</name>
    <dbReference type="NCBI Taxonomy" id="1088818"/>
    <lineage>
        <taxon>Eukaryota</taxon>
        <taxon>Viridiplantae</taxon>
        <taxon>Streptophyta</taxon>
        <taxon>Embryophyta</taxon>
        <taxon>Tracheophyta</taxon>
        <taxon>Spermatophyta</taxon>
        <taxon>Magnoliopsida</taxon>
        <taxon>Liliopsida</taxon>
        <taxon>Asparagales</taxon>
        <taxon>Orchidaceae</taxon>
        <taxon>Apostasioideae</taxon>
        <taxon>Apostasia</taxon>
    </lineage>
</organism>
<keyword evidence="3" id="KW-1185">Reference proteome</keyword>
<proteinExistence type="predicted"/>
<feature type="compositionally biased region" description="Low complexity" evidence="1">
    <location>
        <begin position="32"/>
        <end position="42"/>
    </location>
</feature>
<evidence type="ECO:0000313" key="3">
    <source>
        <dbReference type="Proteomes" id="UP000236161"/>
    </source>
</evidence>
<dbReference type="EMBL" id="KZ451908">
    <property type="protein sequence ID" value="PKA63341.1"/>
    <property type="molecule type" value="Genomic_DNA"/>
</dbReference>
<gene>
    <name evidence="2" type="ORF">AXF42_Ash005236</name>
</gene>
<dbReference type="AlphaFoldDB" id="A0A2I0B6E5"/>
<dbReference type="Proteomes" id="UP000236161">
    <property type="component" value="Unassembled WGS sequence"/>
</dbReference>
<evidence type="ECO:0000313" key="2">
    <source>
        <dbReference type="EMBL" id="PKA63341.1"/>
    </source>
</evidence>
<protein>
    <submittedName>
        <fullName evidence="2">Uncharacterized protein</fullName>
    </submittedName>
</protein>
<accession>A0A2I0B6E5</accession>
<name>A0A2I0B6E5_9ASPA</name>
<feature type="region of interest" description="Disordered" evidence="1">
    <location>
        <begin position="1"/>
        <end position="88"/>
    </location>
</feature>
<sequence>MAGTEFPIGHFAPFNAHVHPSPNDRRRRSRSRSSGMSPSSSPILEFSSAKGLRTRSFPPGCGRATSGASAPLEDGGTSGNPPPTEASFEATSDPLLLLEQILSVSRAFSIPHLPEGLWSIGALMSKPFNFSDLLGSMERMRSKSTAFRKEKNFGRPNFSDRLKTWSGKSEGNLRHLERLPETLAKALCWG</sequence>
<evidence type="ECO:0000256" key="1">
    <source>
        <dbReference type="SAM" id="MobiDB-lite"/>
    </source>
</evidence>
<reference evidence="2 3" key="1">
    <citation type="journal article" date="2017" name="Nature">
        <title>The Apostasia genome and the evolution of orchids.</title>
        <authorList>
            <person name="Zhang G.Q."/>
            <person name="Liu K.W."/>
            <person name="Li Z."/>
            <person name="Lohaus R."/>
            <person name="Hsiao Y.Y."/>
            <person name="Niu S.C."/>
            <person name="Wang J.Y."/>
            <person name="Lin Y.C."/>
            <person name="Xu Q."/>
            <person name="Chen L.J."/>
            <person name="Yoshida K."/>
            <person name="Fujiwara S."/>
            <person name="Wang Z.W."/>
            <person name="Zhang Y.Q."/>
            <person name="Mitsuda N."/>
            <person name="Wang M."/>
            <person name="Liu G.H."/>
            <person name="Pecoraro L."/>
            <person name="Huang H.X."/>
            <person name="Xiao X.J."/>
            <person name="Lin M."/>
            <person name="Wu X.Y."/>
            <person name="Wu W.L."/>
            <person name="Chen Y.Y."/>
            <person name="Chang S.B."/>
            <person name="Sakamoto S."/>
            <person name="Ohme-Takagi M."/>
            <person name="Yagi M."/>
            <person name="Zeng S.J."/>
            <person name="Shen C.Y."/>
            <person name="Yeh C.M."/>
            <person name="Luo Y.B."/>
            <person name="Tsai W.C."/>
            <person name="Van de Peer Y."/>
            <person name="Liu Z.J."/>
        </authorList>
    </citation>
    <scope>NUCLEOTIDE SEQUENCE [LARGE SCALE GENOMIC DNA]</scope>
    <source>
        <strain evidence="3">cv. Shenzhen</strain>
        <tissue evidence="2">Stem</tissue>
    </source>
</reference>